<keyword evidence="3" id="KW-1185">Reference proteome</keyword>
<name>A0A1Q8ZY95_9HYPH</name>
<dbReference type="STRING" id="1867956.BJF95_12190"/>
<organism evidence="2 3">
    <name type="scientific">Rhizobium oryziradicis</name>
    <dbReference type="NCBI Taxonomy" id="1867956"/>
    <lineage>
        <taxon>Bacteria</taxon>
        <taxon>Pseudomonadati</taxon>
        <taxon>Pseudomonadota</taxon>
        <taxon>Alphaproteobacteria</taxon>
        <taxon>Hyphomicrobiales</taxon>
        <taxon>Rhizobiaceae</taxon>
        <taxon>Rhizobium/Agrobacterium group</taxon>
        <taxon>Rhizobium</taxon>
    </lineage>
</organism>
<comment type="caution">
    <text evidence="2">The sequence shown here is derived from an EMBL/GenBank/DDBJ whole genome shotgun (WGS) entry which is preliminary data.</text>
</comment>
<dbReference type="OrthoDB" id="7219308at2"/>
<evidence type="ECO:0000313" key="3">
    <source>
        <dbReference type="Proteomes" id="UP000186894"/>
    </source>
</evidence>
<dbReference type="EMBL" id="MKIM01000011">
    <property type="protein sequence ID" value="OLP47041.1"/>
    <property type="molecule type" value="Genomic_DNA"/>
</dbReference>
<feature type="domain" description="DUF4123" evidence="1">
    <location>
        <begin position="30"/>
        <end position="162"/>
    </location>
</feature>
<evidence type="ECO:0000313" key="2">
    <source>
        <dbReference type="EMBL" id="OLP47041.1"/>
    </source>
</evidence>
<evidence type="ECO:0000259" key="1">
    <source>
        <dbReference type="Pfam" id="PF13503"/>
    </source>
</evidence>
<proteinExistence type="predicted"/>
<gene>
    <name evidence="2" type="ORF">BJF95_12190</name>
</gene>
<protein>
    <recommendedName>
        <fullName evidence="1">DUF4123 domain-containing protein</fullName>
    </recommendedName>
</protein>
<sequence length="319" mass="35131">MTETPSLDVLPRTEATETIRNTLKETPKPIFALLDGGGFDDLPGMLSAEAIKGRSLFLDGAAEDYRRAGPWMVRVDDMLVQGYIERLEATQPCAVYWSCKQGEEILHKHLRTINEVLIPLEEAQLDGNGSKTTTHYERVLFRHWDPNVLGAVLPLLTRPQFSRFLGPATSILFNAPDYGGIKRAKVPDNMPAAPPGPLRLEPDQMEKLKAAMLHSSRLRIARFLKGNIPPHFSGVNDDFVWGATLASEKSADELGIKTERGRARWAYVMMMSDGKAAEGAEVRNYIRDGGDTPDNRVKSLIQHIVNALRSGASVSGGAA</sequence>
<accession>A0A1Q8ZY95</accession>
<dbReference type="Proteomes" id="UP000186894">
    <property type="component" value="Unassembled WGS sequence"/>
</dbReference>
<dbReference type="Pfam" id="PF13503">
    <property type="entry name" value="DUF4123"/>
    <property type="match status" value="1"/>
</dbReference>
<dbReference type="InterPro" id="IPR025391">
    <property type="entry name" value="DUF4123"/>
</dbReference>
<dbReference type="AlphaFoldDB" id="A0A1Q8ZY95"/>
<reference evidence="2 3" key="1">
    <citation type="submission" date="2016-09" db="EMBL/GenBank/DDBJ databases">
        <title>Rhizobium oryziradicis sp. nov., isolated from the root of rice.</title>
        <authorList>
            <person name="Zhao J."/>
            <person name="Zhang X."/>
        </authorList>
    </citation>
    <scope>NUCLEOTIDE SEQUENCE [LARGE SCALE GENOMIC DNA]</scope>
    <source>
        <strain evidence="2 3">N19</strain>
    </source>
</reference>
<dbReference type="RefSeq" id="WP_075637412.1">
    <property type="nucleotide sequence ID" value="NZ_MKIM01000011.1"/>
</dbReference>